<keyword evidence="3" id="KW-0378">Hydrolase</keyword>
<dbReference type="PROSITE" id="PS00639">
    <property type="entry name" value="THIOL_PROTEASE_HIS"/>
    <property type="match status" value="1"/>
</dbReference>
<dbReference type="GO" id="GO:0008234">
    <property type="term" value="F:cysteine-type peptidase activity"/>
    <property type="evidence" value="ECO:0007669"/>
    <property type="project" value="UniProtKB-KW"/>
</dbReference>
<dbReference type="InterPro" id="IPR025660">
    <property type="entry name" value="Pept_his_AS"/>
</dbReference>
<dbReference type="Pfam" id="PF00112">
    <property type="entry name" value="Peptidase_C1"/>
    <property type="match status" value="1"/>
</dbReference>
<reference evidence="10" key="1">
    <citation type="submission" date="2022-01" db="EMBL/GenBank/DDBJ databases">
        <authorList>
            <person name="King R."/>
        </authorList>
    </citation>
    <scope>NUCLEOTIDE SEQUENCE</scope>
</reference>
<protein>
    <submittedName>
        <fullName evidence="10">Uncharacterized protein</fullName>
    </submittedName>
</protein>
<dbReference type="Pfam" id="PF08246">
    <property type="entry name" value="Inhibitor_I29"/>
    <property type="match status" value="1"/>
</dbReference>
<dbReference type="Proteomes" id="UP001153620">
    <property type="component" value="Chromosome 4"/>
</dbReference>
<accession>A0A9N9WYV9</accession>
<feature type="domain" description="Cathepsin propeptide inhibitor" evidence="9">
    <location>
        <begin position="39"/>
        <end position="99"/>
    </location>
</feature>
<feature type="domain" description="Peptidase C1A papain C-terminal" evidence="8">
    <location>
        <begin position="129"/>
        <end position="344"/>
    </location>
</feature>
<evidence type="ECO:0000256" key="1">
    <source>
        <dbReference type="ARBA" id="ARBA00008455"/>
    </source>
</evidence>
<dbReference type="InterPro" id="IPR000169">
    <property type="entry name" value="Pept_cys_AS"/>
</dbReference>
<dbReference type="CDD" id="cd02248">
    <property type="entry name" value="Peptidase_C1A"/>
    <property type="match status" value="1"/>
</dbReference>
<keyword evidence="6" id="KW-1015">Disulfide bond</keyword>
<evidence type="ECO:0000256" key="6">
    <source>
        <dbReference type="ARBA" id="ARBA00023157"/>
    </source>
</evidence>
<dbReference type="SMART" id="SM00645">
    <property type="entry name" value="Pept_C1"/>
    <property type="match status" value="1"/>
</dbReference>
<dbReference type="PANTHER" id="PTHR12411">
    <property type="entry name" value="CYSTEINE PROTEASE FAMILY C1-RELATED"/>
    <property type="match status" value="1"/>
</dbReference>
<dbReference type="PRINTS" id="PR00705">
    <property type="entry name" value="PAPAIN"/>
</dbReference>
<keyword evidence="2" id="KW-0645">Protease</keyword>
<dbReference type="InterPro" id="IPR013128">
    <property type="entry name" value="Peptidase_C1A"/>
</dbReference>
<evidence type="ECO:0000259" key="9">
    <source>
        <dbReference type="SMART" id="SM00848"/>
    </source>
</evidence>
<evidence type="ECO:0000256" key="7">
    <source>
        <dbReference type="SAM" id="SignalP"/>
    </source>
</evidence>
<name>A0A9N9WYV9_9DIPT</name>
<proteinExistence type="inferred from homology"/>
<gene>
    <name evidence="10" type="ORF">CHIRRI_LOCUS14439</name>
</gene>
<dbReference type="Gene3D" id="3.90.70.10">
    <property type="entry name" value="Cysteine proteinases"/>
    <property type="match status" value="1"/>
</dbReference>
<keyword evidence="11" id="KW-1185">Reference proteome</keyword>
<evidence type="ECO:0000256" key="5">
    <source>
        <dbReference type="ARBA" id="ARBA00023145"/>
    </source>
</evidence>
<dbReference type="OrthoDB" id="10253408at2759"/>
<dbReference type="AlphaFoldDB" id="A0A9N9WYV9"/>
<dbReference type="EMBL" id="OU895880">
    <property type="protein sequence ID" value="CAG9811632.1"/>
    <property type="molecule type" value="Genomic_DNA"/>
</dbReference>
<dbReference type="SMART" id="SM00848">
    <property type="entry name" value="Inhibitor_I29"/>
    <property type="match status" value="1"/>
</dbReference>
<evidence type="ECO:0000256" key="3">
    <source>
        <dbReference type="ARBA" id="ARBA00022801"/>
    </source>
</evidence>
<keyword evidence="4" id="KW-0788">Thiol protease</keyword>
<dbReference type="InterPro" id="IPR039417">
    <property type="entry name" value="Peptidase_C1A_papain-like"/>
</dbReference>
<evidence type="ECO:0000256" key="4">
    <source>
        <dbReference type="ARBA" id="ARBA00022807"/>
    </source>
</evidence>
<evidence type="ECO:0000256" key="2">
    <source>
        <dbReference type="ARBA" id="ARBA00022670"/>
    </source>
</evidence>
<dbReference type="FunFam" id="3.90.70.10:FF:000332">
    <property type="entry name" value="Cathepsin L1"/>
    <property type="match status" value="1"/>
</dbReference>
<dbReference type="InterPro" id="IPR025661">
    <property type="entry name" value="Pept_asp_AS"/>
</dbReference>
<feature type="chain" id="PRO_5040346617" evidence="7">
    <location>
        <begin position="23"/>
        <end position="344"/>
    </location>
</feature>
<sequence length="344" mass="38704">MLQKKIIFLLIFSIFCINSTNSLPKSKKSSISDKDRQRFQLWKQKHKKSYQSTADEDKAMENLVKNLKEIETHNELYAAGKTTYTRALWDNSDLTFEEKQQFLSGEKVFEPRNESATLRFVRAAKFKSAPPELNWVKEGRVNPIHDQKKCGSCWAYTAAGVAEGALLKKGINTRLSEQNLVDCSKNGGNSGCNGGDAYYALKYIASNGIAAYEDYPYTAKNGKCKASSSKKVPLKLGNVKFEKLRGNENRLKDIVANYGPVGIAIRAADSFMNYESGVYNNPKCSRNLDHAMLLVGYGHDNKTNMDYWLIKNSWGTSWGENGYVRMARNKNNQCGIAVEVSYIV</sequence>
<dbReference type="InterPro" id="IPR038765">
    <property type="entry name" value="Papain-like_cys_pep_sf"/>
</dbReference>
<evidence type="ECO:0000313" key="10">
    <source>
        <dbReference type="EMBL" id="CAG9811632.1"/>
    </source>
</evidence>
<dbReference type="InterPro" id="IPR000668">
    <property type="entry name" value="Peptidase_C1A_C"/>
</dbReference>
<feature type="signal peptide" evidence="7">
    <location>
        <begin position="1"/>
        <end position="22"/>
    </location>
</feature>
<dbReference type="PROSITE" id="PS00139">
    <property type="entry name" value="THIOL_PROTEASE_CYS"/>
    <property type="match status" value="1"/>
</dbReference>
<keyword evidence="5" id="KW-0865">Zymogen</keyword>
<dbReference type="PROSITE" id="PS00640">
    <property type="entry name" value="THIOL_PROTEASE_ASN"/>
    <property type="match status" value="1"/>
</dbReference>
<organism evidence="10 11">
    <name type="scientific">Chironomus riparius</name>
    <dbReference type="NCBI Taxonomy" id="315576"/>
    <lineage>
        <taxon>Eukaryota</taxon>
        <taxon>Metazoa</taxon>
        <taxon>Ecdysozoa</taxon>
        <taxon>Arthropoda</taxon>
        <taxon>Hexapoda</taxon>
        <taxon>Insecta</taxon>
        <taxon>Pterygota</taxon>
        <taxon>Neoptera</taxon>
        <taxon>Endopterygota</taxon>
        <taxon>Diptera</taxon>
        <taxon>Nematocera</taxon>
        <taxon>Chironomoidea</taxon>
        <taxon>Chironomidae</taxon>
        <taxon>Chironominae</taxon>
        <taxon>Chironomus</taxon>
    </lineage>
</organism>
<evidence type="ECO:0000259" key="8">
    <source>
        <dbReference type="SMART" id="SM00645"/>
    </source>
</evidence>
<reference evidence="10" key="2">
    <citation type="submission" date="2022-10" db="EMBL/GenBank/DDBJ databases">
        <authorList>
            <consortium name="ENA_rothamsted_submissions"/>
            <consortium name="culmorum"/>
            <person name="King R."/>
        </authorList>
    </citation>
    <scope>NUCLEOTIDE SEQUENCE</scope>
</reference>
<dbReference type="SUPFAM" id="SSF54001">
    <property type="entry name" value="Cysteine proteinases"/>
    <property type="match status" value="1"/>
</dbReference>
<evidence type="ECO:0000313" key="11">
    <source>
        <dbReference type="Proteomes" id="UP001153620"/>
    </source>
</evidence>
<keyword evidence="7" id="KW-0732">Signal</keyword>
<comment type="similarity">
    <text evidence="1">Belongs to the peptidase C1 family.</text>
</comment>
<dbReference type="InterPro" id="IPR013201">
    <property type="entry name" value="Prot_inhib_I29"/>
</dbReference>
<dbReference type="GO" id="GO:0006508">
    <property type="term" value="P:proteolysis"/>
    <property type="evidence" value="ECO:0007669"/>
    <property type="project" value="UniProtKB-KW"/>
</dbReference>